<name>A0A9D4WZE9_PEA</name>
<accession>A0A9D4WZE9</accession>
<evidence type="ECO:0000256" key="1">
    <source>
        <dbReference type="SAM" id="MobiDB-lite"/>
    </source>
</evidence>
<evidence type="ECO:0000313" key="2">
    <source>
        <dbReference type="EMBL" id="KAI5411296.1"/>
    </source>
</evidence>
<dbReference type="Proteomes" id="UP001058974">
    <property type="component" value="Chromosome 5"/>
</dbReference>
<reference evidence="2 3" key="1">
    <citation type="journal article" date="2022" name="Nat. Genet.">
        <title>Improved pea reference genome and pan-genome highlight genomic features and evolutionary characteristics.</title>
        <authorList>
            <person name="Yang T."/>
            <person name="Liu R."/>
            <person name="Luo Y."/>
            <person name="Hu S."/>
            <person name="Wang D."/>
            <person name="Wang C."/>
            <person name="Pandey M.K."/>
            <person name="Ge S."/>
            <person name="Xu Q."/>
            <person name="Li N."/>
            <person name="Li G."/>
            <person name="Huang Y."/>
            <person name="Saxena R.K."/>
            <person name="Ji Y."/>
            <person name="Li M."/>
            <person name="Yan X."/>
            <person name="He Y."/>
            <person name="Liu Y."/>
            <person name="Wang X."/>
            <person name="Xiang C."/>
            <person name="Varshney R.K."/>
            <person name="Ding H."/>
            <person name="Gao S."/>
            <person name="Zong X."/>
        </authorList>
    </citation>
    <scope>NUCLEOTIDE SEQUENCE [LARGE SCALE GENOMIC DNA]</scope>
    <source>
        <strain evidence="2 3">cv. Zhongwan 6</strain>
    </source>
</reference>
<proteinExistence type="predicted"/>
<protein>
    <submittedName>
        <fullName evidence="2">Uncharacterized protein</fullName>
    </submittedName>
</protein>
<dbReference type="EMBL" id="JAMSHJ010000005">
    <property type="protein sequence ID" value="KAI5411296.1"/>
    <property type="molecule type" value="Genomic_DNA"/>
</dbReference>
<organism evidence="2 3">
    <name type="scientific">Pisum sativum</name>
    <name type="common">Garden pea</name>
    <name type="synonym">Lathyrus oleraceus</name>
    <dbReference type="NCBI Taxonomy" id="3888"/>
    <lineage>
        <taxon>Eukaryota</taxon>
        <taxon>Viridiplantae</taxon>
        <taxon>Streptophyta</taxon>
        <taxon>Embryophyta</taxon>
        <taxon>Tracheophyta</taxon>
        <taxon>Spermatophyta</taxon>
        <taxon>Magnoliopsida</taxon>
        <taxon>eudicotyledons</taxon>
        <taxon>Gunneridae</taxon>
        <taxon>Pentapetalae</taxon>
        <taxon>rosids</taxon>
        <taxon>fabids</taxon>
        <taxon>Fabales</taxon>
        <taxon>Fabaceae</taxon>
        <taxon>Papilionoideae</taxon>
        <taxon>50 kb inversion clade</taxon>
        <taxon>NPAAA clade</taxon>
        <taxon>Hologalegina</taxon>
        <taxon>IRL clade</taxon>
        <taxon>Fabeae</taxon>
        <taxon>Lathyrus</taxon>
    </lineage>
</organism>
<comment type="caution">
    <text evidence="2">The sequence shown here is derived from an EMBL/GenBank/DDBJ whole genome shotgun (WGS) entry which is preliminary data.</text>
</comment>
<dbReference type="Gramene" id="Psat05G0640900-T1">
    <property type="protein sequence ID" value="KAI5411296.1"/>
    <property type="gene ID" value="KIW84_056409"/>
</dbReference>
<feature type="region of interest" description="Disordered" evidence="1">
    <location>
        <begin position="37"/>
        <end position="61"/>
    </location>
</feature>
<sequence length="103" mass="11632">MKAMYGLLITSLQHQESDMVAEVSRFLTLVIKNTSIVDPSALPPKPSKKRKPNASDPRQTSFDWDHFTKISESKATYPTSACNYCVKRTVEGQGFKHLCRTLQ</sequence>
<evidence type="ECO:0000313" key="3">
    <source>
        <dbReference type="Proteomes" id="UP001058974"/>
    </source>
</evidence>
<keyword evidence="3" id="KW-1185">Reference proteome</keyword>
<gene>
    <name evidence="2" type="ORF">KIW84_056409</name>
</gene>
<dbReference type="AlphaFoldDB" id="A0A9D4WZE9"/>